<dbReference type="SMART" id="SM00295">
    <property type="entry name" value="B41"/>
    <property type="match status" value="1"/>
</dbReference>
<dbReference type="Pfam" id="PF09379">
    <property type="entry name" value="FERM_N"/>
    <property type="match status" value="1"/>
</dbReference>
<feature type="compositionally biased region" description="Polar residues" evidence="1">
    <location>
        <begin position="669"/>
        <end position="678"/>
    </location>
</feature>
<name>A0A267EVU8_9PLAT</name>
<feature type="compositionally biased region" description="Low complexity" evidence="1">
    <location>
        <begin position="310"/>
        <end position="323"/>
    </location>
</feature>
<dbReference type="GO" id="GO:0031032">
    <property type="term" value="P:actomyosin structure organization"/>
    <property type="evidence" value="ECO:0007669"/>
    <property type="project" value="TreeGrafter"/>
</dbReference>
<feature type="compositionally biased region" description="Polar residues" evidence="1">
    <location>
        <begin position="608"/>
        <end position="617"/>
    </location>
</feature>
<feature type="compositionally biased region" description="Low complexity" evidence="1">
    <location>
        <begin position="442"/>
        <end position="453"/>
    </location>
</feature>
<dbReference type="SUPFAM" id="SSF50729">
    <property type="entry name" value="PH domain-like"/>
    <property type="match status" value="1"/>
</dbReference>
<feature type="region of interest" description="Disordered" evidence="1">
    <location>
        <begin position="310"/>
        <end position="372"/>
    </location>
</feature>
<evidence type="ECO:0000256" key="1">
    <source>
        <dbReference type="SAM" id="MobiDB-lite"/>
    </source>
</evidence>
<dbReference type="Gene3D" id="3.10.20.90">
    <property type="entry name" value="Phosphatidylinositol 3-kinase Catalytic Subunit, Chain A, domain 1"/>
    <property type="match status" value="1"/>
</dbReference>
<dbReference type="PANTHER" id="PTHR23280">
    <property type="entry name" value="4.1 G PROTEIN"/>
    <property type="match status" value="1"/>
</dbReference>
<dbReference type="OrthoDB" id="6266673at2759"/>
<reference evidence="3 4" key="1">
    <citation type="submission" date="2017-06" db="EMBL/GenBank/DDBJ databases">
        <title>A platform for efficient transgenesis in Macrostomum lignano, a flatworm model organism for stem cell research.</title>
        <authorList>
            <person name="Berezikov E."/>
        </authorList>
    </citation>
    <scope>NUCLEOTIDE SEQUENCE [LARGE SCALE GENOMIC DNA]</scope>
    <source>
        <strain evidence="3">DV1</strain>
        <tissue evidence="3">Whole organism</tissue>
    </source>
</reference>
<protein>
    <recommendedName>
        <fullName evidence="2">FERM domain-containing protein</fullName>
    </recommendedName>
</protein>
<dbReference type="Pfam" id="PF09380">
    <property type="entry name" value="FERM_C"/>
    <property type="match status" value="1"/>
</dbReference>
<dbReference type="InterPro" id="IPR035963">
    <property type="entry name" value="FERM_2"/>
</dbReference>
<dbReference type="InterPro" id="IPR011993">
    <property type="entry name" value="PH-like_dom_sf"/>
</dbReference>
<feature type="region of interest" description="Disordered" evidence="1">
    <location>
        <begin position="597"/>
        <end position="678"/>
    </location>
</feature>
<dbReference type="PANTHER" id="PTHR23280:SF25">
    <property type="entry name" value="MOESIN_EZRIN_RADIXIN HOMOLOG 1"/>
    <property type="match status" value="1"/>
</dbReference>
<dbReference type="CDD" id="cd01765">
    <property type="entry name" value="FERM_F0_F1"/>
    <property type="match status" value="1"/>
</dbReference>
<evidence type="ECO:0000259" key="2">
    <source>
        <dbReference type="PROSITE" id="PS50057"/>
    </source>
</evidence>
<feature type="region of interest" description="Disordered" evidence="1">
    <location>
        <begin position="426"/>
        <end position="460"/>
    </location>
</feature>
<organism evidence="3 4">
    <name type="scientific">Macrostomum lignano</name>
    <dbReference type="NCBI Taxonomy" id="282301"/>
    <lineage>
        <taxon>Eukaryota</taxon>
        <taxon>Metazoa</taxon>
        <taxon>Spiralia</taxon>
        <taxon>Lophotrochozoa</taxon>
        <taxon>Platyhelminthes</taxon>
        <taxon>Rhabditophora</taxon>
        <taxon>Macrostomorpha</taxon>
        <taxon>Macrostomida</taxon>
        <taxon>Macrostomidae</taxon>
        <taxon>Macrostomum</taxon>
    </lineage>
</organism>
<dbReference type="InterPro" id="IPR018979">
    <property type="entry name" value="FERM_N"/>
</dbReference>
<dbReference type="PROSITE" id="PS50057">
    <property type="entry name" value="FERM_3"/>
    <property type="match status" value="1"/>
</dbReference>
<dbReference type="Proteomes" id="UP000215902">
    <property type="component" value="Unassembled WGS sequence"/>
</dbReference>
<dbReference type="SUPFAM" id="SSF54236">
    <property type="entry name" value="Ubiquitin-like"/>
    <property type="match status" value="1"/>
</dbReference>
<proteinExistence type="predicted"/>
<feature type="compositionally biased region" description="Low complexity" evidence="1">
    <location>
        <begin position="632"/>
        <end position="658"/>
    </location>
</feature>
<dbReference type="SUPFAM" id="SSF47031">
    <property type="entry name" value="Second domain of FERM"/>
    <property type="match status" value="1"/>
</dbReference>
<dbReference type="STRING" id="282301.A0A267EVU8"/>
<keyword evidence="4" id="KW-1185">Reference proteome</keyword>
<dbReference type="Pfam" id="PF00373">
    <property type="entry name" value="FERM_M"/>
    <property type="match status" value="1"/>
</dbReference>
<evidence type="ECO:0000313" key="3">
    <source>
        <dbReference type="EMBL" id="PAA64842.1"/>
    </source>
</evidence>
<dbReference type="CDD" id="cd14473">
    <property type="entry name" value="FERM_B-lobe"/>
    <property type="match status" value="1"/>
</dbReference>
<dbReference type="InterPro" id="IPR019749">
    <property type="entry name" value="Band_41_domain"/>
</dbReference>
<dbReference type="PRINTS" id="PR00935">
    <property type="entry name" value="BAND41"/>
</dbReference>
<dbReference type="InterPro" id="IPR018980">
    <property type="entry name" value="FERM_PH-like_C"/>
</dbReference>
<dbReference type="GO" id="GO:0005856">
    <property type="term" value="C:cytoskeleton"/>
    <property type="evidence" value="ECO:0007669"/>
    <property type="project" value="TreeGrafter"/>
</dbReference>
<dbReference type="InterPro" id="IPR029071">
    <property type="entry name" value="Ubiquitin-like_domsf"/>
</dbReference>
<dbReference type="InterPro" id="IPR000299">
    <property type="entry name" value="FERM_domain"/>
</dbReference>
<dbReference type="Gene3D" id="2.30.29.30">
    <property type="entry name" value="Pleckstrin-homology domain (PH domain)/Phosphotyrosine-binding domain (PTB)"/>
    <property type="match status" value="1"/>
</dbReference>
<dbReference type="InterPro" id="IPR019748">
    <property type="entry name" value="FERM_central"/>
</dbReference>
<evidence type="ECO:0000313" key="4">
    <source>
        <dbReference type="Proteomes" id="UP000215902"/>
    </source>
</evidence>
<dbReference type="EMBL" id="NIVC01001710">
    <property type="protein sequence ID" value="PAA64842.1"/>
    <property type="molecule type" value="Genomic_DNA"/>
</dbReference>
<accession>A0A267EVU8</accession>
<feature type="domain" description="FERM" evidence="2">
    <location>
        <begin position="13"/>
        <end position="303"/>
    </location>
</feature>
<dbReference type="AlphaFoldDB" id="A0A267EVU8"/>
<dbReference type="InterPro" id="IPR014352">
    <property type="entry name" value="FERM/acyl-CoA-bd_prot_sf"/>
</dbReference>
<comment type="caution">
    <text evidence="3">The sequence shown here is derived from an EMBL/GenBank/DDBJ whole genome shotgun (WGS) entry which is preliminary data.</text>
</comment>
<feature type="compositionally biased region" description="Basic and acidic residues" evidence="1">
    <location>
        <begin position="331"/>
        <end position="345"/>
    </location>
</feature>
<sequence>MCSIFSAASTREVDFYVQLLDGNKKAFSLPGNHKGQDLLRAVLNSIGVPEQQFFGLRYQDSRKTLQWVNVRKSVHSLVKCCRGGLSDLVGEKSCQLFLAIRFYPNDPCRELSETTRLQVFLQTIQDIQSGAVVVPRDKAPRLAALMLQSYHGDFDHQMGFPLNNYSLFADLRPGIDSEVANMYRMFKGLPASRAEYQFLSHVKWLEGYGRVNFRVLLDDGSRSTLCIETTGIVLRSQSASGSQACFFWPRIKKFQLKKHRMVMKVRSKAEEGGIHEFRTDDKHQLQELWETCCEHLEFFRSGIDPSFRQASGNAASSEAAETAAYRRPRRREFEHSDQWLHDPRQQEASQHQLHLQQQQRRMRNRPAIDTRSMRDIRAPVASTSSVYGDDPYRPFMSDSEAVTKTNKFNMVRERYYQRSKRHLTSDELYDSSEAGSRRRHPIAPAASASSAAASGGGRSRRPILAEASSGLLSHIRHDRVDSCGLSQEQLRQIEFTQLPADRGLRVNYDAQTGRGRLRLTAPRAEIIPRSSGPVPQDSTGPVADADAAAVAAAAAAAAAAAGRSPMSHRQQLQPRQVDHGVAAPGWSLYGDYLSEGPPSGGNYRHSHNNSYQAAVSDTETDPNRRYQPLRGPQPHVPQHQPQQPLYQNQHRLQQQHWQPPVPPPRQPHSRFSTHQTLV</sequence>
<feature type="compositionally biased region" description="Low complexity" evidence="1">
    <location>
        <begin position="350"/>
        <end position="359"/>
    </location>
</feature>
<dbReference type="Gene3D" id="1.20.80.10">
    <property type="match status" value="1"/>
</dbReference>
<gene>
    <name evidence="3" type="ORF">BOX15_Mlig000943g1</name>
</gene>